<dbReference type="InterPro" id="IPR027417">
    <property type="entry name" value="P-loop_NTPase"/>
</dbReference>
<dbReference type="GO" id="GO:0005737">
    <property type="term" value="C:cytoplasm"/>
    <property type="evidence" value="ECO:0007669"/>
    <property type="project" value="UniProtKB-ARBA"/>
</dbReference>
<evidence type="ECO:0000259" key="3">
    <source>
        <dbReference type="SMART" id="SM00382"/>
    </source>
</evidence>
<dbReference type="InterPro" id="IPR003593">
    <property type="entry name" value="AAA+_ATPase"/>
</dbReference>
<evidence type="ECO:0000256" key="1">
    <source>
        <dbReference type="ARBA" id="ARBA00006235"/>
    </source>
</evidence>
<feature type="transmembrane region" description="Helical" evidence="2">
    <location>
        <begin position="29"/>
        <end position="48"/>
    </location>
</feature>
<dbReference type="PANTHER" id="PTHR10760">
    <property type="entry name" value="TORSIN"/>
    <property type="match status" value="1"/>
</dbReference>
<dbReference type="FunCoup" id="A0A6P6XZG9">
    <property type="interactions" value="843"/>
</dbReference>
<organism evidence="4 5">
    <name type="scientific">Dermatophagoides pteronyssinus</name>
    <name type="common">European house dust mite</name>
    <dbReference type="NCBI Taxonomy" id="6956"/>
    <lineage>
        <taxon>Eukaryota</taxon>
        <taxon>Metazoa</taxon>
        <taxon>Ecdysozoa</taxon>
        <taxon>Arthropoda</taxon>
        <taxon>Chelicerata</taxon>
        <taxon>Arachnida</taxon>
        <taxon>Acari</taxon>
        <taxon>Acariformes</taxon>
        <taxon>Sarcoptiformes</taxon>
        <taxon>Astigmata</taxon>
        <taxon>Psoroptidia</taxon>
        <taxon>Analgoidea</taxon>
        <taxon>Pyroglyphidae</taxon>
        <taxon>Dermatophagoidinae</taxon>
        <taxon>Dermatophagoides</taxon>
    </lineage>
</organism>
<dbReference type="AlphaFoldDB" id="A0A6P6XZG9"/>
<keyword evidence="2" id="KW-1133">Transmembrane helix</keyword>
<dbReference type="Pfam" id="PF06309">
    <property type="entry name" value="Torsin"/>
    <property type="match status" value="1"/>
</dbReference>
<dbReference type="Proteomes" id="UP000515146">
    <property type="component" value="Unplaced"/>
</dbReference>
<reference evidence="5" key="1">
    <citation type="submission" date="2025-08" db="UniProtKB">
        <authorList>
            <consortium name="RefSeq"/>
        </authorList>
    </citation>
    <scope>IDENTIFICATION</scope>
    <source>
        <strain evidence="5">Airmid</strain>
    </source>
</reference>
<dbReference type="Gene3D" id="3.40.50.300">
    <property type="entry name" value="P-loop containing nucleotide triphosphate hydrolases"/>
    <property type="match status" value="1"/>
</dbReference>
<gene>
    <name evidence="5" type="primary">LOC113791782</name>
</gene>
<dbReference type="GO" id="GO:0016887">
    <property type="term" value="F:ATP hydrolysis activity"/>
    <property type="evidence" value="ECO:0007669"/>
    <property type="project" value="InterPro"/>
</dbReference>
<dbReference type="InterPro" id="IPR001270">
    <property type="entry name" value="ClpA/B"/>
</dbReference>
<dbReference type="SUPFAM" id="SSF52540">
    <property type="entry name" value="P-loop containing nucleoside triphosphate hydrolases"/>
    <property type="match status" value="1"/>
</dbReference>
<dbReference type="KEGG" id="dpte:113791782"/>
<keyword evidence="4" id="KW-1185">Reference proteome</keyword>
<dbReference type="CDD" id="cd00009">
    <property type="entry name" value="AAA"/>
    <property type="match status" value="1"/>
</dbReference>
<dbReference type="SMART" id="SM00382">
    <property type="entry name" value="AAA"/>
    <property type="match status" value="1"/>
</dbReference>
<protein>
    <submittedName>
        <fullName evidence="5">Torsin-1A-like</fullName>
    </submittedName>
</protein>
<feature type="domain" description="AAA+ ATPase" evidence="3">
    <location>
        <begin position="125"/>
        <end position="261"/>
    </location>
</feature>
<sequence length="361" mass="41209">MTSSLIDEQSKLVVYKPTIHQRQKNKISIMYIIKIILMIPIWTTILALDPFSITGSIIVGTGMYYFKDSLTCMVKECCHDHTSNKWIANRLKWSDLPEEIFGQHIAISVVSNLVYFHLRNPNPPKPLVLSFHGFTGVGKTHLSDLLAKRIYRQYNETGSSKFVHKYTATHLNKESQLSMLVENIFEKLEACDRSLVIIDEIDKLPEKYLDILLPYLDHSSPYKKSIFIFLGNSAGSNINNEVVHLLNSGKAREDIEYDDLENVVTNNAVKVGGLKNSELITRGVIDLFVPFLPLSKHHIRQCVADNLRRQHEFPDPFINPGSKFIDKVTDSIEFKDDEFSVFGCKRVSSKVAILLARKNRL</sequence>
<keyword evidence="2" id="KW-0472">Membrane</keyword>
<dbReference type="PRINTS" id="PR00300">
    <property type="entry name" value="CLPPROTEASEA"/>
</dbReference>
<dbReference type="InParanoid" id="A0A6P6XZG9"/>
<dbReference type="OMA" id="CECDFKP"/>
<dbReference type="GO" id="GO:0071218">
    <property type="term" value="P:cellular response to misfolded protein"/>
    <property type="evidence" value="ECO:0007669"/>
    <property type="project" value="TreeGrafter"/>
</dbReference>
<dbReference type="CTD" id="31399"/>
<proteinExistence type="inferred from homology"/>
<dbReference type="PANTHER" id="PTHR10760:SF2">
    <property type="entry name" value="LD13476P-RELATED"/>
    <property type="match status" value="1"/>
</dbReference>
<dbReference type="InterPro" id="IPR010448">
    <property type="entry name" value="Torsin"/>
</dbReference>
<dbReference type="RefSeq" id="XP_027197409.1">
    <property type="nucleotide sequence ID" value="XM_027341608.1"/>
</dbReference>
<dbReference type="OrthoDB" id="19623at2759"/>
<dbReference type="GO" id="GO:0005524">
    <property type="term" value="F:ATP binding"/>
    <property type="evidence" value="ECO:0007669"/>
    <property type="project" value="InterPro"/>
</dbReference>
<dbReference type="GO" id="GO:0012505">
    <property type="term" value="C:endomembrane system"/>
    <property type="evidence" value="ECO:0007669"/>
    <property type="project" value="UniProtKB-ARBA"/>
</dbReference>
<accession>A0A6P6XZG9</accession>
<evidence type="ECO:0000313" key="5">
    <source>
        <dbReference type="RefSeq" id="XP_027197409.1"/>
    </source>
</evidence>
<evidence type="ECO:0000313" key="4">
    <source>
        <dbReference type="Proteomes" id="UP000515146"/>
    </source>
</evidence>
<keyword evidence="2" id="KW-0812">Transmembrane</keyword>
<comment type="similarity">
    <text evidence="1">Belongs to the ClpA/ClpB family. Torsin subfamily.</text>
</comment>
<name>A0A6P6XZG9_DERPT</name>
<evidence type="ECO:0000256" key="2">
    <source>
        <dbReference type="SAM" id="Phobius"/>
    </source>
</evidence>